<organism evidence="2 3">
    <name type="scientific">Pseudonocardia yuanmonensis</name>
    <dbReference type="NCBI Taxonomy" id="1095914"/>
    <lineage>
        <taxon>Bacteria</taxon>
        <taxon>Bacillati</taxon>
        <taxon>Actinomycetota</taxon>
        <taxon>Actinomycetes</taxon>
        <taxon>Pseudonocardiales</taxon>
        <taxon>Pseudonocardiaceae</taxon>
        <taxon>Pseudonocardia</taxon>
    </lineage>
</organism>
<name>A0ABP8X6S1_9PSEU</name>
<accession>A0ABP8X6S1</accession>
<keyword evidence="3" id="KW-1185">Reference proteome</keyword>
<gene>
    <name evidence="2" type="ORF">GCM10023215_44340</name>
</gene>
<keyword evidence="1" id="KW-0472">Membrane</keyword>
<dbReference type="Proteomes" id="UP001500325">
    <property type="component" value="Unassembled WGS sequence"/>
</dbReference>
<protein>
    <recommendedName>
        <fullName evidence="4">DUF3040 domain-containing protein</fullName>
    </recommendedName>
</protein>
<dbReference type="Pfam" id="PF11239">
    <property type="entry name" value="DUF3040"/>
    <property type="match status" value="1"/>
</dbReference>
<comment type="caution">
    <text evidence="2">The sequence shown here is derived from an EMBL/GenBank/DDBJ whole genome shotgun (WGS) entry which is preliminary data.</text>
</comment>
<evidence type="ECO:0000256" key="1">
    <source>
        <dbReference type="SAM" id="Phobius"/>
    </source>
</evidence>
<evidence type="ECO:0008006" key="4">
    <source>
        <dbReference type="Google" id="ProtNLM"/>
    </source>
</evidence>
<keyword evidence="1" id="KW-1133">Transmembrane helix</keyword>
<proteinExistence type="predicted"/>
<dbReference type="RefSeq" id="WP_345382653.1">
    <property type="nucleotide sequence ID" value="NZ_BAABIC010000016.1"/>
</dbReference>
<keyword evidence="1" id="KW-0812">Transmembrane</keyword>
<dbReference type="EMBL" id="BAABIC010000016">
    <property type="protein sequence ID" value="GAA4700693.1"/>
    <property type="molecule type" value="Genomic_DNA"/>
</dbReference>
<sequence length="91" mass="10264">MVDDDDWRVLRDVERELAQDAKLARAFEQHERAQRTQPYRRGARIALLSALSVGLLLVALGTPIGAVAAMATSGLIWLAWRYPDSTSWDQR</sequence>
<evidence type="ECO:0000313" key="3">
    <source>
        <dbReference type="Proteomes" id="UP001500325"/>
    </source>
</evidence>
<evidence type="ECO:0000313" key="2">
    <source>
        <dbReference type="EMBL" id="GAA4700693.1"/>
    </source>
</evidence>
<feature type="transmembrane region" description="Helical" evidence="1">
    <location>
        <begin position="45"/>
        <end position="78"/>
    </location>
</feature>
<reference evidence="3" key="1">
    <citation type="journal article" date="2019" name="Int. J. Syst. Evol. Microbiol.">
        <title>The Global Catalogue of Microorganisms (GCM) 10K type strain sequencing project: providing services to taxonomists for standard genome sequencing and annotation.</title>
        <authorList>
            <consortium name="The Broad Institute Genomics Platform"/>
            <consortium name="The Broad Institute Genome Sequencing Center for Infectious Disease"/>
            <person name="Wu L."/>
            <person name="Ma J."/>
        </authorList>
    </citation>
    <scope>NUCLEOTIDE SEQUENCE [LARGE SCALE GENOMIC DNA]</scope>
    <source>
        <strain evidence="3">JCM 18055</strain>
    </source>
</reference>
<dbReference type="InterPro" id="IPR021401">
    <property type="entry name" value="DUF3040"/>
</dbReference>